<proteinExistence type="predicted"/>
<dbReference type="CDD" id="cd00067">
    <property type="entry name" value="GAL4"/>
    <property type="match status" value="1"/>
</dbReference>
<dbReference type="Gene3D" id="4.10.240.10">
    <property type="entry name" value="Zn(2)-C6 fungal-type DNA-binding domain"/>
    <property type="match status" value="1"/>
</dbReference>
<comment type="caution">
    <text evidence="8">The sequence shown here is derived from an EMBL/GenBank/DDBJ whole genome shotgun (WGS) entry which is preliminary data.</text>
</comment>
<dbReference type="InterPro" id="IPR050815">
    <property type="entry name" value="TF_fung"/>
</dbReference>
<dbReference type="Pfam" id="PF00172">
    <property type="entry name" value="Zn_clus"/>
    <property type="match status" value="1"/>
</dbReference>
<keyword evidence="5" id="KW-0539">Nucleus</keyword>
<dbReference type="GO" id="GO:0006351">
    <property type="term" value="P:DNA-templated transcription"/>
    <property type="evidence" value="ECO:0007669"/>
    <property type="project" value="InterPro"/>
</dbReference>
<evidence type="ECO:0000256" key="5">
    <source>
        <dbReference type="ARBA" id="ARBA00023242"/>
    </source>
</evidence>
<sequence>MISPLRPSPDRSNNKLPRGQACFNCRRRKRKCDGNLPCGQCTHLNIEDDCEYNDTEKRSLAHILQEDIDRLETRIHSLQQPHRPGIDSPGSPYPNRPPSALSRTPTPRHTRHSSASSTSRSATPSHSRTGSEPSREMIELLIDTFLPYASEFGFFLNCARFRQSALLPLQLGHHSRPSAALLCAVYLWGLHLSSQPNLMAQESTFLARALDLTSKGLSDPHPNRVMHTLQAEVLLSYYFFASGRALEGKYHSAGAISLSLSSSLHLIRSEHRPSSGMLHPAADVVEEGERIYAWWTVLLLDTCWAVGLCETPGLASRESQAMVDTPWPLESDDYAQGRFPPNARYSLTVQNFLNGAPAMNTEMSTVAMFAKAAILWQRADELARTWKPGMSPQSAASFSNDFNRLDALIDRLRDSLVSPNQMSRPTSAMTRTLVVAHSIAHSATVRLHSLFAHTDSSSKRKRLAAARSVLGIIAAVPLRNFAYINPIMGTVWAASCGVFLEEIHTLRTRHSGPPREEEMNLRTFLNRAMTAIVAFENTCPLMRSQIAPVRENCSRIGI</sequence>
<accession>A0AAW0BTI4</accession>
<dbReference type="SMART" id="SM00066">
    <property type="entry name" value="GAL4"/>
    <property type="match status" value="1"/>
</dbReference>
<comment type="subcellular location">
    <subcellularLocation>
        <location evidence="1">Nucleus</location>
    </subcellularLocation>
</comment>
<dbReference type="Pfam" id="PF04082">
    <property type="entry name" value="Fungal_trans"/>
    <property type="match status" value="1"/>
</dbReference>
<dbReference type="Proteomes" id="UP001362999">
    <property type="component" value="Unassembled WGS sequence"/>
</dbReference>
<evidence type="ECO:0000256" key="4">
    <source>
        <dbReference type="ARBA" id="ARBA00023163"/>
    </source>
</evidence>
<gene>
    <name evidence="8" type="ORF">R3P38DRAFT_888663</name>
</gene>
<dbReference type="PROSITE" id="PS50048">
    <property type="entry name" value="ZN2_CY6_FUNGAL_2"/>
    <property type="match status" value="1"/>
</dbReference>
<dbReference type="GO" id="GO:0008270">
    <property type="term" value="F:zinc ion binding"/>
    <property type="evidence" value="ECO:0007669"/>
    <property type="project" value="InterPro"/>
</dbReference>
<evidence type="ECO:0000256" key="2">
    <source>
        <dbReference type="ARBA" id="ARBA00022723"/>
    </source>
</evidence>
<evidence type="ECO:0000256" key="3">
    <source>
        <dbReference type="ARBA" id="ARBA00023015"/>
    </source>
</evidence>
<keyword evidence="9" id="KW-1185">Reference proteome</keyword>
<feature type="domain" description="Zn(2)-C6 fungal-type" evidence="7">
    <location>
        <begin position="21"/>
        <end position="52"/>
    </location>
</feature>
<name>A0AAW0BTI4_9AGAR</name>
<dbReference type="PROSITE" id="PS00463">
    <property type="entry name" value="ZN2_CY6_FUNGAL_1"/>
    <property type="match status" value="1"/>
</dbReference>
<dbReference type="AlphaFoldDB" id="A0AAW0BTI4"/>
<dbReference type="EMBL" id="JAWWNJ010000026">
    <property type="protein sequence ID" value="KAK7029917.1"/>
    <property type="molecule type" value="Genomic_DNA"/>
</dbReference>
<dbReference type="InterPro" id="IPR001138">
    <property type="entry name" value="Zn2Cys6_DnaBD"/>
</dbReference>
<evidence type="ECO:0000256" key="1">
    <source>
        <dbReference type="ARBA" id="ARBA00004123"/>
    </source>
</evidence>
<organism evidence="8 9">
    <name type="scientific">Favolaschia claudopus</name>
    <dbReference type="NCBI Taxonomy" id="2862362"/>
    <lineage>
        <taxon>Eukaryota</taxon>
        <taxon>Fungi</taxon>
        <taxon>Dikarya</taxon>
        <taxon>Basidiomycota</taxon>
        <taxon>Agaricomycotina</taxon>
        <taxon>Agaricomycetes</taxon>
        <taxon>Agaricomycetidae</taxon>
        <taxon>Agaricales</taxon>
        <taxon>Marasmiineae</taxon>
        <taxon>Mycenaceae</taxon>
        <taxon>Favolaschia</taxon>
    </lineage>
</organism>
<evidence type="ECO:0000256" key="6">
    <source>
        <dbReference type="SAM" id="MobiDB-lite"/>
    </source>
</evidence>
<dbReference type="GO" id="GO:0000981">
    <property type="term" value="F:DNA-binding transcription factor activity, RNA polymerase II-specific"/>
    <property type="evidence" value="ECO:0007669"/>
    <property type="project" value="InterPro"/>
</dbReference>
<evidence type="ECO:0000259" key="7">
    <source>
        <dbReference type="PROSITE" id="PS50048"/>
    </source>
</evidence>
<evidence type="ECO:0000313" key="8">
    <source>
        <dbReference type="EMBL" id="KAK7029917.1"/>
    </source>
</evidence>
<dbReference type="SUPFAM" id="SSF57701">
    <property type="entry name" value="Zn2/Cys6 DNA-binding domain"/>
    <property type="match status" value="1"/>
</dbReference>
<keyword evidence="2" id="KW-0479">Metal-binding</keyword>
<feature type="compositionally biased region" description="Low complexity" evidence="6">
    <location>
        <begin position="113"/>
        <end position="128"/>
    </location>
</feature>
<feature type="region of interest" description="Disordered" evidence="6">
    <location>
        <begin position="79"/>
        <end position="134"/>
    </location>
</feature>
<evidence type="ECO:0000313" key="9">
    <source>
        <dbReference type="Proteomes" id="UP001362999"/>
    </source>
</evidence>
<dbReference type="InterPro" id="IPR036864">
    <property type="entry name" value="Zn2-C6_fun-type_DNA-bd_sf"/>
</dbReference>
<reference evidence="8 9" key="1">
    <citation type="journal article" date="2024" name="J Genomics">
        <title>Draft genome sequencing and assembly of Favolaschia claudopus CIRM-BRFM 2984 isolated from oak limbs.</title>
        <authorList>
            <person name="Navarro D."/>
            <person name="Drula E."/>
            <person name="Chaduli D."/>
            <person name="Cazenave R."/>
            <person name="Ahrendt S."/>
            <person name="Wang J."/>
            <person name="Lipzen A."/>
            <person name="Daum C."/>
            <person name="Barry K."/>
            <person name="Grigoriev I.V."/>
            <person name="Favel A."/>
            <person name="Rosso M.N."/>
            <person name="Martin F."/>
        </authorList>
    </citation>
    <scope>NUCLEOTIDE SEQUENCE [LARGE SCALE GENOMIC DNA]</scope>
    <source>
        <strain evidence="8 9">CIRM-BRFM 2984</strain>
    </source>
</reference>
<dbReference type="PANTHER" id="PTHR47338:SF29">
    <property type="entry name" value="ZN(2)-C6 FUNGAL-TYPE DOMAIN-CONTAINING PROTEIN"/>
    <property type="match status" value="1"/>
</dbReference>
<dbReference type="PANTHER" id="PTHR47338">
    <property type="entry name" value="ZN(II)2CYS6 TRANSCRIPTION FACTOR (EUROFUNG)-RELATED"/>
    <property type="match status" value="1"/>
</dbReference>
<dbReference type="InterPro" id="IPR007219">
    <property type="entry name" value="XnlR_reg_dom"/>
</dbReference>
<dbReference type="CDD" id="cd12148">
    <property type="entry name" value="fungal_TF_MHR"/>
    <property type="match status" value="1"/>
</dbReference>
<keyword evidence="3" id="KW-0805">Transcription regulation</keyword>
<dbReference type="GO" id="GO:0003677">
    <property type="term" value="F:DNA binding"/>
    <property type="evidence" value="ECO:0007669"/>
    <property type="project" value="InterPro"/>
</dbReference>
<keyword evidence="4" id="KW-0804">Transcription</keyword>
<dbReference type="GO" id="GO:0005634">
    <property type="term" value="C:nucleus"/>
    <property type="evidence" value="ECO:0007669"/>
    <property type="project" value="UniProtKB-SubCell"/>
</dbReference>
<protein>
    <submittedName>
        <fullName evidence="8">Zn(2)-C6 fungal-type domain-containing protein</fullName>
    </submittedName>
</protein>